<gene>
    <name evidence="1" type="ORF">H8E19_16095</name>
</gene>
<dbReference type="Pfam" id="PF04365">
    <property type="entry name" value="BrnT_toxin"/>
    <property type="match status" value="1"/>
</dbReference>
<dbReference type="EMBL" id="JACNJD010000329">
    <property type="protein sequence ID" value="MBC8178926.1"/>
    <property type="molecule type" value="Genomic_DNA"/>
</dbReference>
<dbReference type="Proteomes" id="UP000650524">
    <property type="component" value="Unassembled WGS sequence"/>
</dbReference>
<comment type="caution">
    <text evidence="1">The sequence shown here is derived from an EMBL/GenBank/DDBJ whole genome shotgun (WGS) entry which is preliminary data.</text>
</comment>
<dbReference type="AlphaFoldDB" id="A0A8J6TA94"/>
<evidence type="ECO:0000313" key="1">
    <source>
        <dbReference type="EMBL" id="MBC8178926.1"/>
    </source>
</evidence>
<organism evidence="1 2">
    <name type="scientific">Candidatus Desulfacyla euxinica</name>
    <dbReference type="NCBI Taxonomy" id="2841693"/>
    <lineage>
        <taxon>Bacteria</taxon>
        <taxon>Deltaproteobacteria</taxon>
        <taxon>Candidatus Desulfacyla</taxon>
    </lineage>
</organism>
<dbReference type="InterPro" id="IPR007460">
    <property type="entry name" value="BrnT_toxin"/>
</dbReference>
<name>A0A8J6TA94_9DELT</name>
<sequence>MDFEWDDTKRKSNIKKHGIDFINAPTIFDGYTLTIEDDRYDYGEKRFITFGILEGRVVVVVHTENGDSIRIISIRRATKYEEKTYFSQIPD</sequence>
<protein>
    <submittedName>
        <fullName evidence="1">BrnT family toxin</fullName>
    </submittedName>
</protein>
<accession>A0A8J6TA94</accession>
<evidence type="ECO:0000313" key="2">
    <source>
        <dbReference type="Proteomes" id="UP000650524"/>
    </source>
</evidence>
<dbReference type="InterPro" id="IPR038573">
    <property type="entry name" value="BrnT_sf"/>
</dbReference>
<proteinExistence type="predicted"/>
<reference evidence="1 2" key="1">
    <citation type="submission" date="2020-08" db="EMBL/GenBank/DDBJ databases">
        <title>Bridging the membrane lipid divide: bacteria of the FCB group superphylum have the potential to synthesize archaeal ether lipids.</title>
        <authorList>
            <person name="Villanueva L."/>
            <person name="Von Meijenfeldt F.A.B."/>
            <person name="Westbye A.B."/>
            <person name="Yadav S."/>
            <person name="Hopmans E.C."/>
            <person name="Dutilh B.E."/>
            <person name="Sinninghe Damste J.S."/>
        </authorList>
    </citation>
    <scope>NUCLEOTIDE SEQUENCE [LARGE SCALE GENOMIC DNA]</scope>
    <source>
        <strain evidence="1">NIOZ-UU27</strain>
    </source>
</reference>
<dbReference type="Gene3D" id="3.10.450.530">
    <property type="entry name" value="Ribonuclease toxin, BrnT, of type II toxin-antitoxin system"/>
    <property type="match status" value="1"/>
</dbReference>